<evidence type="ECO:0000313" key="1">
    <source>
        <dbReference type="EMBL" id="OAG28129.1"/>
    </source>
</evidence>
<dbReference type="AlphaFoldDB" id="A0A177EAU1"/>
<keyword evidence="2" id="KW-1185">Reference proteome</keyword>
<organism evidence="1 2">
    <name type="scientific">Thermodesulfatator autotrophicus</name>
    <dbReference type="NCBI Taxonomy" id="1795632"/>
    <lineage>
        <taxon>Bacteria</taxon>
        <taxon>Pseudomonadati</taxon>
        <taxon>Thermodesulfobacteriota</taxon>
        <taxon>Thermodesulfobacteria</taxon>
        <taxon>Thermodesulfobacteriales</taxon>
        <taxon>Thermodesulfatatoraceae</taxon>
        <taxon>Thermodesulfatator</taxon>
    </lineage>
</organism>
<reference evidence="1 2" key="1">
    <citation type="submission" date="2016-02" db="EMBL/GenBank/DDBJ databases">
        <title>Draft genome sequence of Thermodesulfatator sp. S606.</title>
        <authorList>
            <person name="Lai Q."/>
            <person name="Cao J."/>
            <person name="Dupont S."/>
            <person name="Shao Z."/>
            <person name="Jebbar M."/>
            <person name="Alain K."/>
        </authorList>
    </citation>
    <scope>NUCLEOTIDE SEQUENCE [LARGE SCALE GENOMIC DNA]</scope>
    <source>
        <strain evidence="1 2">S606</strain>
    </source>
</reference>
<comment type="caution">
    <text evidence="1">The sequence shown here is derived from an EMBL/GenBank/DDBJ whole genome shotgun (WGS) entry which is preliminary data.</text>
</comment>
<sequence length="73" mass="8460">MFSETLYTPGSVPFPLFFIRDLGVLNLFERYGFSMIKGFSTLFQFPSNEPLNEKPREGLDSKAGFWAVLFEKR</sequence>
<dbReference type="STRING" id="1795632.TH606_03030"/>
<evidence type="ECO:0000313" key="2">
    <source>
        <dbReference type="Proteomes" id="UP000076964"/>
    </source>
</evidence>
<name>A0A177EAU1_9BACT</name>
<dbReference type="EMBL" id="LSFI01000010">
    <property type="protein sequence ID" value="OAG28129.1"/>
    <property type="molecule type" value="Genomic_DNA"/>
</dbReference>
<accession>A0A177EAU1</accession>
<dbReference type="Proteomes" id="UP000076964">
    <property type="component" value="Unassembled WGS sequence"/>
</dbReference>
<proteinExistence type="predicted"/>
<gene>
    <name evidence="1" type="ORF">TH606_03030</name>
</gene>
<protein>
    <recommendedName>
        <fullName evidence="3">Methyltransferase</fullName>
    </recommendedName>
</protein>
<evidence type="ECO:0008006" key="3">
    <source>
        <dbReference type="Google" id="ProtNLM"/>
    </source>
</evidence>